<evidence type="ECO:0000256" key="3">
    <source>
        <dbReference type="ARBA" id="ARBA00023274"/>
    </source>
</evidence>
<evidence type="ECO:0000313" key="8">
    <source>
        <dbReference type="WBParaSite" id="ASIM_0002033101-mRNA-1"/>
    </source>
</evidence>
<gene>
    <name evidence="6" type="ORF">ASIM_LOCUS19714</name>
</gene>
<comment type="similarity">
    <text evidence="1">Belongs to the universal ribosomal protein uL23 family.</text>
</comment>
<reference evidence="8" key="1">
    <citation type="submission" date="2017-02" db="UniProtKB">
        <authorList>
            <consortium name="WormBaseParasite"/>
        </authorList>
    </citation>
    <scope>IDENTIFICATION</scope>
</reference>
<proteinExistence type="inferred from homology"/>
<dbReference type="PANTHER" id="PTHR12059:SF5">
    <property type="entry name" value="LARGE RIBOSOMAL SUBUNIT PROTEIN UL23M"/>
    <property type="match status" value="1"/>
</dbReference>
<dbReference type="SUPFAM" id="SSF54189">
    <property type="entry name" value="Ribosomal proteins S24e, L23 and L15e"/>
    <property type="match status" value="1"/>
</dbReference>
<keyword evidence="3" id="KW-0687">Ribonucleoprotein</keyword>
<dbReference type="GO" id="GO:0032543">
    <property type="term" value="P:mitochondrial translation"/>
    <property type="evidence" value="ECO:0007669"/>
    <property type="project" value="TreeGrafter"/>
</dbReference>
<reference evidence="6 7" key="2">
    <citation type="submission" date="2018-11" db="EMBL/GenBank/DDBJ databases">
        <authorList>
            <consortium name="Pathogen Informatics"/>
        </authorList>
    </citation>
    <scope>NUCLEOTIDE SEQUENCE [LARGE SCALE GENOMIC DNA]</scope>
</reference>
<dbReference type="Proteomes" id="UP000267096">
    <property type="component" value="Unassembled WGS sequence"/>
</dbReference>
<dbReference type="WBParaSite" id="ASIM_0002033101-mRNA-1">
    <property type="protein sequence ID" value="ASIM_0002033101-mRNA-1"/>
    <property type="gene ID" value="ASIM_0002033101"/>
</dbReference>
<dbReference type="InterPro" id="IPR013025">
    <property type="entry name" value="Ribosomal_uL23-like"/>
</dbReference>
<evidence type="ECO:0000256" key="2">
    <source>
        <dbReference type="ARBA" id="ARBA00022980"/>
    </source>
</evidence>
<name>A0A0M3KH66_ANISI</name>
<dbReference type="PANTHER" id="PTHR12059">
    <property type="entry name" value="RIBOSOMAL PROTEIN L23-RELATED"/>
    <property type="match status" value="1"/>
</dbReference>
<sequence length="75" mass="9243">MTTRIHRLWQPSNPQFRVFLPDFWVKVVEAPTYGRKRLPKNCVKFEVDKRMSRHDVREYLEKIYQLPVRDVRIEV</sequence>
<dbReference type="OrthoDB" id="275582at2759"/>
<organism evidence="8">
    <name type="scientific">Anisakis simplex</name>
    <name type="common">Herring worm</name>
    <dbReference type="NCBI Taxonomy" id="6269"/>
    <lineage>
        <taxon>Eukaryota</taxon>
        <taxon>Metazoa</taxon>
        <taxon>Ecdysozoa</taxon>
        <taxon>Nematoda</taxon>
        <taxon>Chromadorea</taxon>
        <taxon>Rhabditida</taxon>
        <taxon>Spirurina</taxon>
        <taxon>Ascaridomorpha</taxon>
        <taxon>Ascaridoidea</taxon>
        <taxon>Anisakidae</taxon>
        <taxon>Anisakis</taxon>
        <taxon>Anisakis simplex complex</taxon>
    </lineage>
</organism>
<evidence type="ECO:0000313" key="7">
    <source>
        <dbReference type="Proteomes" id="UP000267096"/>
    </source>
</evidence>
<dbReference type="GO" id="GO:0005762">
    <property type="term" value="C:mitochondrial large ribosomal subunit"/>
    <property type="evidence" value="ECO:0007669"/>
    <property type="project" value="TreeGrafter"/>
</dbReference>
<dbReference type="AlphaFoldDB" id="A0A0M3KH66"/>
<dbReference type="InterPro" id="IPR012677">
    <property type="entry name" value="Nucleotide-bd_a/b_plait_sf"/>
</dbReference>
<keyword evidence="2" id="KW-0689">Ribosomal protein</keyword>
<dbReference type="InterPro" id="IPR012678">
    <property type="entry name" value="Ribosomal_uL23/eL15/eS24_sf"/>
</dbReference>
<dbReference type="EMBL" id="UYRR01037800">
    <property type="protein sequence ID" value="VDK71540.1"/>
    <property type="molecule type" value="Genomic_DNA"/>
</dbReference>
<evidence type="ECO:0000256" key="5">
    <source>
        <dbReference type="ARBA" id="ARBA00041375"/>
    </source>
</evidence>
<evidence type="ECO:0000313" key="6">
    <source>
        <dbReference type="EMBL" id="VDK71540.1"/>
    </source>
</evidence>
<dbReference type="Gene3D" id="3.30.70.330">
    <property type="match status" value="1"/>
</dbReference>
<accession>A0A0M3KH66</accession>
<evidence type="ECO:0000256" key="4">
    <source>
        <dbReference type="ARBA" id="ARBA00039977"/>
    </source>
</evidence>
<protein>
    <recommendedName>
        <fullName evidence="4">Large ribosomal subunit protein uL23m</fullName>
    </recommendedName>
    <alternativeName>
        <fullName evidence="5">39S ribosomal protein L23, mitochondrial</fullName>
    </alternativeName>
</protein>
<keyword evidence="7" id="KW-1185">Reference proteome</keyword>
<evidence type="ECO:0000256" key="1">
    <source>
        <dbReference type="ARBA" id="ARBA00006700"/>
    </source>
</evidence>
<dbReference type="GO" id="GO:0003735">
    <property type="term" value="F:structural constituent of ribosome"/>
    <property type="evidence" value="ECO:0007669"/>
    <property type="project" value="InterPro"/>
</dbReference>